<proteinExistence type="predicted"/>
<evidence type="ECO:0000256" key="1">
    <source>
        <dbReference type="SAM" id="MobiDB-lite"/>
    </source>
</evidence>
<dbReference type="GeneID" id="23617062"/>
<sequence>MQSLCPPLWHCLPRRPQQWHVPPHLLLRPALLLLVRPALLLLLWPALLLLPWPAHPSQEPPLPCQELLPPDPGLLPATPELPLPG</sequence>
<gene>
    <name evidence="2" type="ORF">F751_5671</name>
</gene>
<reference evidence="2 3" key="1">
    <citation type="journal article" date="2014" name="BMC Genomics">
        <title>Oil accumulation mechanisms of the oleaginous microalga Chlorella protothecoides revealed through its genome, transcriptomes, and proteomes.</title>
        <authorList>
            <person name="Gao C."/>
            <person name="Wang Y."/>
            <person name="Shen Y."/>
            <person name="Yan D."/>
            <person name="He X."/>
            <person name="Dai J."/>
            <person name="Wu Q."/>
        </authorList>
    </citation>
    <scope>NUCLEOTIDE SEQUENCE [LARGE SCALE GENOMIC DNA]</scope>
    <source>
        <strain evidence="2 3">0710</strain>
    </source>
</reference>
<accession>A0A087SPQ3</accession>
<keyword evidence="3" id="KW-1185">Reference proteome</keyword>
<evidence type="ECO:0000313" key="2">
    <source>
        <dbReference type="EMBL" id="KFM27707.1"/>
    </source>
</evidence>
<evidence type="ECO:0000313" key="3">
    <source>
        <dbReference type="Proteomes" id="UP000028924"/>
    </source>
</evidence>
<dbReference type="RefSeq" id="XP_011400694.1">
    <property type="nucleotide sequence ID" value="XM_011402392.1"/>
</dbReference>
<dbReference type="Proteomes" id="UP000028924">
    <property type="component" value="Unassembled WGS sequence"/>
</dbReference>
<dbReference type="AlphaFoldDB" id="A0A087SPQ3"/>
<feature type="compositionally biased region" description="Pro residues" evidence="1">
    <location>
        <begin position="58"/>
        <end position="85"/>
    </location>
</feature>
<dbReference type="KEGG" id="apro:F751_5671"/>
<dbReference type="EMBL" id="KL662154">
    <property type="protein sequence ID" value="KFM27707.1"/>
    <property type="molecule type" value="Genomic_DNA"/>
</dbReference>
<organism evidence="2 3">
    <name type="scientific">Auxenochlorella protothecoides</name>
    <name type="common">Green microalga</name>
    <name type="synonym">Chlorella protothecoides</name>
    <dbReference type="NCBI Taxonomy" id="3075"/>
    <lineage>
        <taxon>Eukaryota</taxon>
        <taxon>Viridiplantae</taxon>
        <taxon>Chlorophyta</taxon>
        <taxon>core chlorophytes</taxon>
        <taxon>Trebouxiophyceae</taxon>
        <taxon>Chlorellales</taxon>
        <taxon>Chlorellaceae</taxon>
        <taxon>Auxenochlorella</taxon>
    </lineage>
</organism>
<name>A0A087SPQ3_AUXPR</name>
<protein>
    <submittedName>
        <fullName evidence="2">Uncharacterized protein</fullName>
    </submittedName>
</protein>
<feature type="region of interest" description="Disordered" evidence="1">
    <location>
        <begin position="57"/>
        <end position="85"/>
    </location>
</feature>